<keyword evidence="2" id="KW-1185">Reference proteome</keyword>
<accession>A0A0C3DYN5</accession>
<sequence>MAYYIVVIIYTDQSSEKQHGMDAIRHHGSDGTAIFLAQGLALGDTPADTYTV</sequence>
<reference evidence="2" key="2">
    <citation type="submission" date="2015-01" db="EMBL/GenBank/DDBJ databases">
        <title>Evolutionary Origins and Diversification of the Mycorrhizal Mutualists.</title>
        <authorList>
            <consortium name="DOE Joint Genome Institute"/>
            <consortium name="Mycorrhizal Genomics Consortium"/>
            <person name="Kohler A."/>
            <person name="Kuo A."/>
            <person name="Nagy L.G."/>
            <person name="Floudas D."/>
            <person name="Copeland A."/>
            <person name="Barry K.W."/>
            <person name="Cichocki N."/>
            <person name="Veneault-Fourrey C."/>
            <person name="LaButti K."/>
            <person name="Lindquist E.A."/>
            <person name="Lipzen A."/>
            <person name="Lundell T."/>
            <person name="Morin E."/>
            <person name="Murat C."/>
            <person name="Riley R."/>
            <person name="Ohm R."/>
            <person name="Sun H."/>
            <person name="Tunlid A."/>
            <person name="Henrissat B."/>
            <person name="Grigoriev I.V."/>
            <person name="Hibbett D.S."/>
            <person name="Martin F."/>
        </authorList>
    </citation>
    <scope>NUCLEOTIDE SEQUENCE [LARGE SCALE GENOMIC DNA]</scope>
    <source>
        <strain evidence="2">Foug A</strain>
    </source>
</reference>
<protein>
    <submittedName>
        <fullName evidence="1">Uncharacterized protein</fullName>
    </submittedName>
</protein>
<evidence type="ECO:0000313" key="2">
    <source>
        <dbReference type="Proteomes" id="UP000053989"/>
    </source>
</evidence>
<proteinExistence type="predicted"/>
<name>A0A0C3DYN5_9AGAM</name>
<reference evidence="1 2" key="1">
    <citation type="submission" date="2014-04" db="EMBL/GenBank/DDBJ databases">
        <authorList>
            <consortium name="DOE Joint Genome Institute"/>
            <person name="Kuo A."/>
            <person name="Kohler A."/>
            <person name="Nagy L.G."/>
            <person name="Floudas D."/>
            <person name="Copeland A."/>
            <person name="Barry K.W."/>
            <person name="Cichocki N."/>
            <person name="Veneault-Fourrey C."/>
            <person name="LaButti K."/>
            <person name="Lindquist E.A."/>
            <person name="Lipzen A."/>
            <person name="Lundell T."/>
            <person name="Morin E."/>
            <person name="Murat C."/>
            <person name="Sun H."/>
            <person name="Tunlid A."/>
            <person name="Henrissat B."/>
            <person name="Grigoriev I.V."/>
            <person name="Hibbett D.S."/>
            <person name="Martin F."/>
            <person name="Nordberg H.P."/>
            <person name="Cantor M.N."/>
            <person name="Hua S.X."/>
        </authorList>
    </citation>
    <scope>NUCLEOTIDE SEQUENCE [LARGE SCALE GENOMIC DNA]</scope>
    <source>
        <strain evidence="1 2">Foug A</strain>
    </source>
</reference>
<evidence type="ECO:0000313" key="1">
    <source>
        <dbReference type="EMBL" id="KIM60996.1"/>
    </source>
</evidence>
<dbReference type="AlphaFoldDB" id="A0A0C3DYN5"/>
<dbReference type="InParanoid" id="A0A0C3DYN5"/>
<dbReference type="HOGENOM" id="CLU_3093201_0_0_1"/>
<organism evidence="1 2">
    <name type="scientific">Scleroderma citrinum Foug A</name>
    <dbReference type="NCBI Taxonomy" id="1036808"/>
    <lineage>
        <taxon>Eukaryota</taxon>
        <taxon>Fungi</taxon>
        <taxon>Dikarya</taxon>
        <taxon>Basidiomycota</taxon>
        <taxon>Agaricomycotina</taxon>
        <taxon>Agaricomycetes</taxon>
        <taxon>Agaricomycetidae</taxon>
        <taxon>Boletales</taxon>
        <taxon>Sclerodermatineae</taxon>
        <taxon>Sclerodermataceae</taxon>
        <taxon>Scleroderma</taxon>
    </lineage>
</organism>
<dbReference type="EMBL" id="KN822056">
    <property type="protein sequence ID" value="KIM60996.1"/>
    <property type="molecule type" value="Genomic_DNA"/>
</dbReference>
<dbReference type="Proteomes" id="UP000053989">
    <property type="component" value="Unassembled WGS sequence"/>
</dbReference>
<feature type="non-terminal residue" evidence="1">
    <location>
        <position position="52"/>
    </location>
</feature>
<gene>
    <name evidence="1" type="ORF">SCLCIDRAFT_1216301</name>
</gene>